<reference evidence="2 3" key="1">
    <citation type="submission" date="2020-08" db="EMBL/GenBank/DDBJ databases">
        <title>Plant Genome Project.</title>
        <authorList>
            <person name="Zhang R.-G."/>
        </authorList>
    </citation>
    <scope>NUCLEOTIDE SEQUENCE [LARGE SCALE GENOMIC DNA]</scope>
    <source>
        <tissue evidence="2">Rhizome</tissue>
    </source>
</reference>
<evidence type="ECO:0000313" key="3">
    <source>
        <dbReference type="Proteomes" id="UP000734854"/>
    </source>
</evidence>
<evidence type="ECO:0000313" key="2">
    <source>
        <dbReference type="EMBL" id="KAG6483608.1"/>
    </source>
</evidence>
<feature type="region of interest" description="Disordered" evidence="1">
    <location>
        <begin position="1"/>
        <end position="21"/>
    </location>
</feature>
<dbReference type="EMBL" id="JACMSC010000016">
    <property type="protein sequence ID" value="KAG6483608.1"/>
    <property type="molecule type" value="Genomic_DNA"/>
</dbReference>
<comment type="caution">
    <text evidence="2">The sequence shown here is derived from an EMBL/GenBank/DDBJ whole genome shotgun (WGS) entry which is preliminary data.</text>
</comment>
<protein>
    <recommendedName>
        <fullName evidence="4">Polyprotein</fullName>
    </recommendedName>
</protein>
<proteinExistence type="predicted"/>
<dbReference type="InterPro" id="IPR036157">
    <property type="entry name" value="dUTPase-like_sf"/>
</dbReference>
<evidence type="ECO:0000256" key="1">
    <source>
        <dbReference type="SAM" id="MobiDB-lite"/>
    </source>
</evidence>
<organism evidence="2 3">
    <name type="scientific">Zingiber officinale</name>
    <name type="common">Ginger</name>
    <name type="synonym">Amomum zingiber</name>
    <dbReference type="NCBI Taxonomy" id="94328"/>
    <lineage>
        <taxon>Eukaryota</taxon>
        <taxon>Viridiplantae</taxon>
        <taxon>Streptophyta</taxon>
        <taxon>Embryophyta</taxon>
        <taxon>Tracheophyta</taxon>
        <taxon>Spermatophyta</taxon>
        <taxon>Magnoliopsida</taxon>
        <taxon>Liliopsida</taxon>
        <taxon>Zingiberales</taxon>
        <taxon>Zingiberaceae</taxon>
        <taxon>Zingiber</taxon>
    </lineage>
</organism>
<gene>
    <name evidence="2" type="ORF">ZIOFF_060256</name>
</gene>
<dbReference type="AlphaFoldDB" id="A0A8J5FCF6"/>
<sequence length="414" mass="47900">MMRRTTAQDPPITTITRTHPEATPLFEDQIRDYRRNQRRRYVAHQAIRRATRRISGRSYNQILEQQTDPQVQLRLSMQERAVIVPAEVLYHSRRDDIHHRVYVHRAQEAILVTNNQIDRAFIQPESFEQLRKSGMQFIHMGIIQVRVQILHKREEGTLALIVFRDNRWQGDQAIFATIEVGLTNGSQLVYVIPNTMLTISDFYRNIQISLLTRGYENWHNGEVNLLITRAIVGRLSNTPNVGFAYEVQNVVDYLASHGVRTLPGKAYSTRDVLGQNWIIQQTSVQIPIQPMSVTTRNLLGGRISIHFDDYKAASTSGTSSNNNKDEEVQSDEEEIRSEQILVLVEEHPVLKVERLNKAAILPYRQTEGAAGYDLFLDQTQHLRPIIEPYLQPESVLELHLEPMEELHQDQEQPY</sequence>
<dbReference type="Gene3D" id="2.70.40.10">
    <property type="match status" value="1"/>
</dbReference>
<name>A0A8J5FCF6_ZINOF</name>
<feature type="compositionally biased region" description="Polar residues" evidence="1">
    <location>
        <begin position="1"/>
        <end position="17"/>
    </location>
</feature>
<feature type="region of interest" description="Disordered" evidence="1">
    <location>
        <begin position="313"/>
        <end position="332"/>
    </location>
</feature>
<keyword evidence="3" id="KW-1185">Reference proteome</keyword>
<accession>A0A8J5FCF6</accession>
<dbReference type="Proteomes" id="UP000734854">
    <property type="component" value="Unassembled WGS sequence"/>
</dbReference>
<evidence type="ECO:0008006" key="4">
    <source>
        <dbReference type="Google" id="ProtNLM"/>
    </source>
</evidence>